<comment type="subcellular location">
    <subcellularLocation>
        <location evidence="1">Membrane</location>
        <topology evidence="1">Single-pass membrane protein</topology>
    </subcellularLocation>
    <subcellularLocation>
        <location evidence="2">Mitochondrion membrane</location>
    </subcellularLocation>
</comment>
<reference evidence="16" key="1">
    <citation type="journal article" date="2020" name="Cell">
        <title>Large-Scale Comparative Analyses of Tick Genomes Elucidate Their Genetic Diversity and Vector Capacities.</title>
        <authorList>
            <consortium name="Tick Genome and Microbiome Consortium (TIGMIC)"/>
            <person name="Jia N."/>
            <person name="Wang J."/>
            <person name="Shi W."/>
            <person name="Du L."/>
            <person name="Sun Y."/>
            <person name="Zhan W."/>
            <person name="Jiang J.F."/>
            <person name="Wang Q."/>
            <person name="Zhang B."/>
            <person name="Ji P."/>
            <person name="Bell-Sakyi L."/>
            <person name="Cui X.M."/>
            <person name="Yuan T.T."/>
            <person name="Jiang B.G."/>
            <person name="Yang W.F."/>
            <person name="Lam T.T."/>
            <person name="Chang Q.C."/>
            <person name="Ding S.J."/>
            <person name="Wang X.J."/>
            <person name="Zhu J.G."/>
            <person name="Ruan X.D."/>
            <person name="Zhao L."/>
            <person name="Wei J.T."/>
            <person name="Ye R.Z."/>
            <person name="Que T.C."/>
            <person name="Du C.H."/>
            <person name="Zhou Y.H."/>
            <person name="Cheng J.X."/>
            <person name="Dai P.F."/>
            <person name="Guo W.B."/>
            <person name="Han X.H."/>
            <person name="Huang E.J."/>
            <person name="Li L.F."/>
            <person name="Wei W."/>
            <person name="Gao Y.C."/>
            <person name="Liu J.Z."/>
            <person name="Shao H.Z."/>
            <person name="Wang X."/>
            <person name="Wang C.C."/>
            <person name="Yang T.C."/>
            <person name="Huo Q.B."/>
            <person name="Li W."/>
            <person name="Chen H.Y."/>
            <person name="Chen S.E."/>
            <person name="Zhou L.G."/>
            <person name="Ni X.B."/>
            <person name="Tian J.H."/>
            <person name="Sheng Y."/>
            <person name="Liu T."/>
            <person name="Pan Y.S."/>
            <person name="Xia L.Y."/>
            <person name="Li J."/>
            <person name="Zhao F."/>
            <person name="Cao W.C."/>
        </authorList>
    </citation>
    <scope>NUCLEOTIDE SEQUENCE</scope>
    <source>
        <strain evidence="16">Rsan-2018</strain>
    </source>
</reference>
<evidence type="ECO:0000256" key="1">
    <source>
        <dbReference type="ARBA" id="ARBA00004167"/>
    </source>
</evidence>
<comment type="similarity">
    <text evidence="3">Belongs to the ATPase g subunit family.</text>
</comment>
<name>A0A9D4PE84_RHISA</name>
<dbReference type="Pfam" id="PF04718">
    <property type="entry name" value="ATP-synt_G"/>
    <property type="match status" value="1"/>
</dbReference>
<dbReference type="Proteomes" id="UP000821837">
    <property type="component" value="Chromosome 8"/>
</dbReference>
<dbReference type="GO" id="GO:0031966">
    <property type="term" value="C:mitochondrial membrane"/>
    <property type="evidence" value="ECO:0007669"/>
    <property type="project" value="UniProtKB-SubCell"/>
</dbReference>
<evidence type="ECO:0000256" key="3">
    <source>
        <dbReference type="ARBA" id="ARBA00005699"/>
    </source>
</evidence>
<evidence type="ECO:0000256" key="5">
    <source>
        <dbReference type="ARBA" id="ARBA00022448"/>
    </source>
</evidence>
<dbReference type="PANTHER" id="PTHR21461">
    <property type="entry name" value="GLYCOSYLTRANSFERASE FAMILY 92 PROTEIN"/>
    <property type="match status" value="1"/>
</dbReference>
<dbReference type="VEuPathDB" id="VectorBase:RSAN_055198"/>
<dbReference type="VEuPathDB" id="VectorBase:RSAN_026460"/>
<accession>A0A9D4PE84</accession>
<organism evidence="16 17">
    <name type="scientific">Rhipicephalus sanguineus</name>
    <name type="common">Brown dog tick</name>
    <name type="synonym">Ixodes sanguineus</name>
    <dbReference type="NCBI Taxonomy" id="34632"/>
    <lineage>
        <taxon>Eukaryota</taxon>
        <taxon>Metazoa</taxon>
        <taxon>Ecdysozoa</taxon>
        <taxon>Arthropoda</taxon>
        <taxon>Chelicerata</taxon>
        <taxon>Arachnida</taxon>
        <taxon>Acari</taxon>
        <taxon>Parasitiformes</taxon>
        <taxon>Ixodida</taxon>
        <taxon>Ixodoidea</taxon>
        <taxon>Ixodidae</taxon>
        <taxon>Rhipicephalinae</taxon>
        <taxon>Rhipicephalus</taxon>
        <taxon>Rhipicephalus</taxon>
    </lineage>
</organism>
<evidence type="ECO:0000313" key="17">
    <source>
        <dbReference type="Proteomes" id="UP000821837"/>
    </source>
</evidence>
<dbReference type="PANTHER" id="PTHR21461:SF40">
    <property type="entry name" value="GLYCOSYLTRANSFERASE FAMILY 92 PROTEIN"/>
    <property type="match status" value="1"/>
</dbReference>
<evidence type="ECO:0008006" key="18">
    <source>
        <dbReference type="Google" id="ProtNLM"/>
    </source>
</evidence>
<dbReference type="GO" id="GO:0015078">
    <property type="term" value="F:proton transmembrane transporter activity"/>
    <property type="evidence" value="ECO:0007669"/>
    <property type="project" value="InterPro"/>
</dbReference>
<evidence type="ECO:0000256" key="13">
    <source>
        <dbReference type="ARBA" id="ARBA00023128"/>
    </source>
</evidence>
<keyword evidence="14" id="KW-0472">Membrane</keyword>
<comment type="caution">
    <text evidence="16">The sequence shown here is derived from an EMBL/GenBank/DDBJ whole genome shotgun (WGS) entry which is preliminary data.</text>
</comment>
<dbReference type="GO" id="GO:0016757">
    <property type="term" value="F:glycosyltransferase activity"/>
    <property type="evidence" value="ECO:0007669"/>
    <property type="project" value="UniProtKB-KW"/>
</dbReference>
<sequence>MFRGLLVRNAARRQLRLPMAVRRSSRLLAFVVLFLCCAVALLFLRCGNNSETWIADSGTVWLPDSPRATKVSSATNPIADLNCTCDNEVQSDRYFRLYDVMLERALRISTQGPPKTERESWYAVTDHIHVFSAFLVNTTEHAIHIISLVRTHEPKVNGTPIQHPPLVCVVRTSKGTITSEARILLVWTWLDPSFKNALILCPPLNGTIPADEDIRVAVAVQGSAKDSLQWLMLHRPPKRPEEKCCAVCIRPSYGSSISLWKIVEFVTHYRLVGVSSFYFYDLQMSSDAKRLLAWLQAAGVDVTLVPFKLIADAADVHAEGQMPGLYDCIFRSMSQYEYYMHVDIDELMVPLRHSSIPAMVQEVEREGNGTVGSLVVRSRHYCSEYPLNAQYSDLEHLPLQTRLFTYHNVDLHQVDFTKHIARSRSICEAGVHTVEQHCTGYNKIFIDSSVAFLNHYRRCCEFTSTSAVNKWNISLWNISQLAVHYSRTYCLRLYPGGTLRFFGGLKYKSSDMKNAPGAFCWPSFDLEVPGPRFEPHASHHRMRVRRFGSQPEAPLFGVYFAGAPYDIVQDGPTEKRKEARVQFAAMSRAVANLTASMIKNGKPKFETFMKYARVEMVPPSPREFPEVFRGFSQLVSTAKSGAWKNFTVKEATVNTLVGMEVIFWFYVGECIGKRSIIGYQV</sequence>
<keyword evidence="5" id="KW-0813">Transport</keyword>
<keyword evidence="6" id="KW-0138">CF(0)</keyword>
<keyword evidence="10" id="KW-0375">Hydrogen ion transport</keyword>
<evidence type="ECO:0000256" key="15">
    <source>
        <dbReference type="ARBA" id="ARBA00023310"/>
    </source>
</evidence>
<dbReference type="InterPro" id="IPR006808">
    <property type="entry name" value="ATP_synth_F0_gsu_mt"/>
</dbReference>
<dbReference type="Pfam" id="PF01697">
    <property type="entry name" value="Glyco_transf_92"/>
    <property type="match status" value="1"/>
</dbReference>
<keyword evidence="13" id="KW-0496">Mitochondrion</keyword>
<proteinExistence type="inferred from homology"/>
<comment type="similarity">
    <text evidence="4">Belongs to the glycosyltransferase 92 family.</text>
</comment>
<evidence type="ECO:0000256" key="6">
    <source>
        <dbReference type="ARBA" id="ARBA00022547"/>
    </source>
</evidence>
<dbReference type="EMBL" id="JABSTV010001254">
    <property type="protein sequence ID" value="KAH7939435.1"/>
    <property type="molecule type" value="Genomic_DNA"/>
</dbReference>
<evidence type="ECO:0000256" key="10">
    <source>
        <dbReference type="ARBA" id="ARBA00022781"/>
    </source>
</evidence>
<evidence type="ECO:0000256" key="7">
    <source>
        <dbReference type="ARBA" id="ARBA00022676"/>
    </source>
</evidence>
<reference evidence="16" key="2">
    <citation type="submission" date="2021-09" db="EMBL/GenBank/DDBJ databases">
        <authorList>
            <person name="Jia N."/>
            <person name="Wang J."/>
            <person name="Shi W."/>
            <person name="Du L."/>
            <person name="Sun Y."/>
            <person name="Zhan W."/>
            <person name="Jiang J."/>
            <person name="Wang Q."/>
            <person name="Zhang B."/>
            <person name="Ji P."/>
            <person name="Sakyi L.B."/>
            <person name="Cui X."/>
            <person name="Yuan T."/>
            <person name="Jiang B."/>
            <person name="Yang W."/>
            <person name="Lam T.T.-Y."/>
            <person name="Chang Q."/>
            <person name="Ding S."/>
            <person name="Wang X."/>
            <person name="Zhu J."/>
            <person name="Ruan X."/>
            <person name="Zhao L."/>
            <person name="Wei J."/>
            <person name="Que T."/>
            <person name="Du C."/>
            <person name="Cheng J."/>
            <person name="Dai P."/>
            <person name="Han X."/>
            <person name="Huang E."/>
            <person name="Gao Y."/>
            <person name="Liu J."/>
            <person name="Shao H."/>
            <person name="Ye R."/>
            <person name="Li L."/>
            <person name="Wei W."/>
            <person name="Wang X."/>
            <person name="Wang C."/>
            <person name="Huo Q."/>
            <person name="Li W."/>
            <person name="Guo W."/>
            <person name="Chen H."/>
            <person name="Chen S."/>
            <person name="Zhou L."/>
            <person name="Zhou L."/>
            <person name="Ni X."/>
            <person name="Tian J."/>
            <person name="Zhou Y."/>
            <person name="Sheng Y."/>
            <person name="Liu T."/>
            <person name="Pan Y."/>
            <person name="Xia L."/>
            <person name="Li J."/>
            <person name="Zhao F."/>
            <person name="Cao W."/>
        </authorList>
    </citation>
    <scope>NUCLEOTIDE SEQUENCE</scope>
    <source>
        <strain evidence="16">Rsan-2018</strain>
        <tissue evidence="16">Larvae</tissue>
    </source>
</reference>
<evidence type="ECO:0000256" key="14">
    <source>
        <dbReference type="ARBA" id="ARBA00023136"/>
    </source>
</evidence>
<evidence type="ECO:0000256" key="11">
    <source>
        <dbReference type="ARBA" id="ARBA00022989"/>
    </source>
</evidence>
<dbReference type="GO" id="GO:0015986">
    <property type="term" value="P:proton motive force-driven ATP synthesis"/>
    <property type="evidence" value="ECO:0007669"/>
    <property type="project" value="InterPro"/>
</dbReference>
<gene>
    <name evidence="16" type="ORF">HPB52_012690</name>
</gene>
<keyword evidence="8" id="KW-0808">Transferase</keyword>
<evidence type="ECO:0000256" key="2">
    <source>
        <dbReference type="ARBA" id="ARBA00004325"/>
    </source>
</evidence>
<keyword evidence="9" id="KW-0812">Transmembrane</keyword>
<evidence type="ECO:0000256" key="9">
    <source>
        <dbReference type="ARBA" id="ARBA00022692"/>
    </source>
</evidence>
<evidence type="ECO:0000256" key="4">
    <source>
        <dbReference type="ARBA" id="ARBA00007647"/>
    </source>
</evidence>
<dbReference type="GO" id="GO:0045259">
    <property type="term" value="C:proton-transporting ATP synthase complex"/>
    <property type="evidence" value="ECO:0007669"/>
    <property type="project" value="UniProtKB-KW"/>
</dbReference>
<keyword evidence="12" id="KW-0406">Ion transport</keyword>
<keyword evidence="7" id="KW-0328">Glycosyltransferase</keyword>
<dbReference type="InterPro" id="IPR008166">
    <property type="entry name" value="Glyco_transf_92"/>
</dbReference>
<evidence type="ECO:0000256" key="12">
    <source>
        <dbReference type="ARBA" id="ARBA00023065"/>
    </source>
</evidence>
<protein>
    <recommendedName>
        <fullName evidence="18">Glycosyltransferase family 92 protein</fullName>
    </recommendedName>
</protein>
<evidence type="ECO:0000313" key="16">
    <source>
        <dbReference type="EMBL" id="KAH7939435.1"/>
    </source>
</evidence>
<keyword evidence="15" id="KW-0066">ATP synthesis</keyword>
<keyword evidence="11" id="KW-1133">Transmembrane helix</keyword>
<keyword evidence="17" id="KW-1185">Reference proteome</keyword>
<dbReference type="AlphaFoldDB" id="A0A9D4PE84"/>
<evidence type="ECO:0000256" key="8">
    <source>
        <dbReference type="ARBA" id="ARBA00022679"/>
    </source>
</evidence>